<name>A0A7X0ETE0_9ACTN</name>
<dbReference type="AlphaFoldDB" id="A0A7X0ETE0"/>
<gene>
    <name evidence="3" type="ORF">FHU36_000071</name>
</gene>
<dbReference type="PANTHER" id="PTHR30143:SF0">
    <property type="entry name" value="2-KETO-4-PENTENOATE HYDRATASE"/>
    <property type="match status" value="1"/>
</dbReference>
<dbReference type="Proteomes" id="UP000583800">
    <property type="component" value="Unassembled WGS sequence"/>
</dbReference>
<evidence type="ECO:0000313" key="4">
    <source>
        <dbReference type="Proteomes" id="UP000583800"/>
    </source>
</evidence>
<reference evidence="3 4" key="1">
    <citation type="submission" date="2020-08" db="EMBL/GenBank/DDBJ databases">
        <title>Sequencing the genomes of 1000 actinobacteria strains.</title>
        <authorList>
            <person name="Klenk H.-P."/>
        </authorList>
    </citation>
    <scope>NUCLEOTIDE SEQUENCE [LARGE SCALE GENOMIC DNA]</scope>
    <source>
        <strain evidence="3 4">DSM 45913</strain>
    </source>
</reference>
<evidence type="ECO:0000259" key="2">
    <source>
        <dbReference type="Pfam" id="PF01557"/>
    </source>
</evidence>
<dbReference type="SUPFAM" id="SSF56529">
    <property type="entry name" value="FAH"/>
    <property type="match status" value="1"/>
</dbReference>
<sequence length="275" mass="29180">MSLTDGEIVELARELDDAQTSARAVTGRSAGEDWDVLSAYRVQRHLVARRRSRGEQPIGLKLGFTSRAKMRQMGVHDVIVGQLTDAMDVPDGGELSLDGLIQPRVEPEVAFRIARDVDLDDPRACVATAVDAVAPALEIIDSRYRDFRFSYADVIADNTSAAAFVIGPWAPVRPLDNLAVRMTVGPRTVSTGTTGAILGDPIRGLRLLAGICRRHAIPVRAGDVVLAGAATAAVPLTGGPLDEGPLIEGFVTAQVADLGRVSVRVTRARKGGDAS</sequence>
<evidence type="ECO:0000313" key="3">
    <source>
        <dbReference type="EMBL" id="MBB6343562.1"/>
    </source>
</evidence>
<dbReference type="GO" id="GO:0008684">
    <property type="term" value="F:2-oxopent-4-enoate hydratase activity"/>
    <property type="evidence" value="ECO:0007669"/>
    <property type="project" value="TreeGrafter"/>
</dbReference>
<dbReference type="EC" id="4.1.1.77" evidence="3"/>
<feature type="domain" description="Fumarylacetoacetase-like C-terminal" evidence="2">
    <location>
        <begin position="101"/>
        <end position="234"/>
    </location>
</feature>
<proteinExistence type="predicted"/>
<accession>A0A7X0ETE0</accession>
<dbReference type="Pfam" id="PF01557">
    <property type="entry name" value="FAA_hydrolase"/>
    <property type="match status" value="1"/>
</dbReference>
<protein>
    <submittedName>
        <fullName evidence="3">2-oxo-3-hexenedioate decarboxylase</fullName>
        <ecNumber evidence="3">4.1.1.77</ecNumber>
    </submittedName>
</protein>
<dbReference type="RefSeq" id="WP_185081814.1">
    <property type="nucleotide sequence ID" value="NZ_JACHJB010000001.1"/>
</dbReference>
<dbReference type="InterPro" id="IPR050772">
    <property type="entry name" value="Hydratase-Decarb/MhpD_sf"/>
</dbReference>
<dbReference type="EMBL" id="JACHJB010000001">
    <property type="protein sequence ID" value="MBB6343562.1"/>
    <property type="molecule type" value="Genomic_DNA"/>
</dbReference>
<organism evidence="3 4">
    <name type="scientific">Nonomuraea muscovyensis</name>
    <dbReference type="NCBI Taxonomy" id="1124761"/>
    <lineage>
        <taxon>Bacteria</taxon>
        <taxon>Bacillati</taxon>
        <taxon>Actinomycetota</taxon>
        <taxon>Actinomycetes</taxon>
        <taxon>Streptosporangiales</taxon>
        <taxon>Streptosporangiaceae</taxon>
        <taxon>Nonomuraea</taxon>
    </lineage>
</organism>
<dbReference type="InterPro" id="IPR036663">
    <property type="entry name" value="Fumarylacetoacetase_C_sf"/>
</dbReference>
<dbReference type="GO" id="GO:0047437">
    <property type="term" value="F:4-oxalocrotonate decarboxylase activity"/>
    <property type="evidence" value="ECO:0007669"/>
    <property type="project" value="UniProtKB-EC"/>
</dbReference>
<dbReference type="InterPro" id="IPR011234">
    <property type="entry name" value="Fumarylacetoacetase-like_C"/>
</dbReference>
<dbReference type="GO" id="GO:0005737">
    <property type="term" value="C:cytoplasm"/>
    <property type="evidence" value="ECO:0007669"/>
    <property type="project" value="TreeGrafter"/>
</dbReference>
<evidence type="ECO:0000256" key="1">
    <source>
        <dbReference type="ARBA" id="ARBA00023239"/>
    </source>
</evidence>
<keyword evidence="4" id="KW-1185">Reference proteome</keyword>
<dbReference type="PANTHER" id="PTHR30143">
    <property type="entry name" value="ACID HYDRATASE"/>
    <property type="match status" value="1"/>
</dbReference>
<keyword evidence="1 3" id="KW-0456">Lyase</keyword>
<comment type="caution">
    <text evidence="3">The sequence shown here is derived from an EMBL/GenBank/DDBJ whole genome shotgun (WGS) entry which is preliminary data.</text>
</comment>
<dbReference type="Gene3D" id="3.90.850.10">
    <property type="entry name" value="Fumarylacetoacetase-like, C-terminal domain"/>
    <property type="match status" value="1"/>
</dbReference>